<feature type="domain" description="GAF" evidence="1">
    <location>
        <begin position="197"/>
        <end position="330"/>
    </location>
</feature>
<dbReference type="Gene3D" id="3.30.450.40">
    <property type="match status" value="1"/>
</dbReference>
<keyword evidence="3" id="KW-1185">Reference proteome</keyword>
<dbReference type="AlphaFoldDB" id="A0A917ZHQ0"/>
<dbReference type="InterPro" id="IPR029016">
    <property type="entry name" value="GAF-like_dom_sf"/>
</dbReference>
<evidence type="ECO:0000313" key="2">
    <source>
        <dbReference type="EMBL" id="GGO83525.1"/>
    </source>
</evidence>
<name>A0A917ZHQ0_9GAMM</name>
<proteinExistence type="predicted"/>
<dbReference type="InterPro" id="IPR003018">
    <property type="entry name" value="GAF"/>
</dbReference>
<reference evidence="2 3" key="1">
    <citation type="journal article" date="2014" name="Int. J. Syst. Evol. Microbiol.">
        <title>Complete genome sequence of Corynebacterium casei LMG S-19264T (=DSM 44701T), isolated from a smear-ripened cheese.</title>
        <authorList>
            <consortium name="US DOE Joint Genome Institute (JGI-PGF)"/>
            <person name="Walter F."/>
            <person name="Albersmeier A."/>
            <person name="Kalinowski J."/>
            <person name="Ruckert C."/>
        </authorList>
    </citation>
    <scope>NUCLEOTIDE SEQUENCE [LARGE SCALE GENOMIC DNA]</scope>
    <source>
        <strain evidence="2 3">CGMCC 1.7286</strain>
    </source>
</reference>
<protein>
    <recommendedName>
        <fullName evidence="1">GAF domain-containing protein</fullName>
    </recommendedName>
</protein>
<dbReference type="EMBL" id="BMLT01000006">
    <property type="protein sequence ID" value="GGO83525.1"/>
    <property type="molecule type" value="Genomic_DNA"/>
</dbReference>
<evidence type="ECO:0000313" key="3">
    <source>
        <dbReference type="Proteomes" id="UP000599578"/>
    </source>
</evidence>
<accession>A0A917ZHQ0</accession>
<dbReference type="Proteomes" id="UP000599578">
    <property type="component" value="Unassembled WGS sequence"/>
</dbReference>
<organism evidence="2 3">
    <name type="scientific">Marinobacterium nitratireducens</name>
    <dbReference type="NCBI Taxonomy" id="518897"/>
    <lineage>
        <taxon>Bacteria</taxon>
        <taxon>Pseudomonadati</taxon>
        <taxon>Pseudomonadota</taxon>
        <taxon>Gammaproteobacteria</taxon>
        <taxon>Oceanospirillales</taxon>
        <taxon>Oceanospirillaceae</taxon>
        <taxon>Marinobacterium</taxon>
    </lineage>
</organism>
<sequence length="436" mass="48061">MAIKPPPLAALSEVVEHLTLAALQDQNRHYRGSGGVSEGNRALGFRPAFYDMDTGQVHPSRFANGLEAPMHMLDGLPDDLVVSRLESGRVTAVKPGVVAGFVREDQFFTREQAALATAQMKAEGRHLSNPADHRALLDIWQRYVSDPDYSNDMVRPVVEDSWRRCRQQVDPDLREAPQSVSGAELERRRYRESELRMAAAPVLRRAGELLFRADSLVLLTDAEGIVMDVEGDLDIRRDAAGVNLSIGSCWSERSVGTNAMGTALASGEAVQLHGAEHYCAGIKRFTCSADVVRDPHDGRVLGVVDLSGRTRSYQRHTLDFAMTAARLIEANLARAYFKCREEVLEGSRAQFLNWQSDGLLAFDRRGRLVKANILAHRALQGLGLDLALTPQTRLASLDIEDPDAGSALPAWLAALRRQPIRLYERQVGTLVVLPLA</sequence>
<dbReference type="Pfam" id="PF01590">
    <property type="entry name" value="GAF"/>
    <property type="match status" value="1"/>
</dbReference>
<comment type="caution">
    <text evidence="2">The sequence shown here is derived from an EMBL/GenBank/DDBJ whole genome shotgun (WGS) entry which is preliminary data.</text>
</comment>
<dbReference type="RefSeq" id="WP_188861182.1">
    <property type="nucleotide sequence ID" value="NZ_BMLT01000006.1"/>
</dbReference>
<gene>
    <name evidence="2" type="ORF">GCM10011348_27510</name>
</gene>
<evidence type="ECO:0000259" key="1">
    <source>
        <dbReference type="Pfam" id="PF01590"/>
    </source>
</evidence>